<dbReference type="InterPro" id="IPR051762">
    <property type="entry name" value="UBF1"/>
</dbReference>
<accession>A0A6A5E0Y8</accession>
<dbReference type="Gene3D" id="1.10.30.10">
    <property type="entry name" value="High mobility group box domain"/>
    <property type="match status" value="3"/>
</dbReference>
<dbReference type="InterPro" id="IPR036910">
    <property type="entry name" value="HMG_box_dom_sf"/>
</dbReference>
<dbReference type="PANTHER" id="PTHR46318">
    <property type="entry name" value="UPSTREAM BINDING TRANSCRIPTION FACTOR"/>
    <property type="match status" value="1"/>
</dbReference>
<dbReference type="CDD" id="cd22001">
    <property type="entry name" value="HMG-box_UBF1_rpt4"/>
    <property type="match status" value="1"/>
</dbReference>
<feature type="region of interest" description="Disordered" evidence="5">
    <location>
        <begin position="228"/>
        <end position="253"/>
    </location>
</feature>
<dbReference type="PANTHER" id="PTHR46318:SF2">
    <property type="entry name" value="NUCLEOLAR TRANSCRIPTION FACTOR 1"/>
    <property type="match status" value="1"/>
</dbReference>
<dbReference type="SUPFAM" id="SSF47095">
    <property type="entry name" value="HMG-box"/>
    <property type="match status" value="3"/>
</dbReference>
<organism evidence="7 8">
    <name type="scientific">Perca fluviatilis</name>
    <name type="common">European perch</name>
    <dbReference type="NCBI Taxonomy" id="8168"/>
    <lineage>
        <taxon>Eukaryota</taxon>
        <taxon>Metazoa</taxon>
        <taxon>Chordata</taxon>
        <taxon>Craniata</taxon>
        <taxon>Vertebrata</taxon>
        <taxon>Euteleostomi</taxon>
        <taxon>Actinopterygii</taxon>
        <taxon>Neopterygii</taxon>
        <taxon>Teleostei</taxon>
        <taxon>Neoteleostei</taxon>
        <taxon>Acanthomorphata</taxon>
        <taxon>Eupercaria</taxon>
        <taxon>Perciformes</taxon>
        <taxon>Percoidei</taxon>
        <taxon>Percidae</taxon>
        <taxon>Percinae</taxon>
        <taxon>Perca</taxon>
    </lineage>
</organism>
<feature type="compositionally biased region" description="Basic and acidic residues" evidence="5">
    <location>
        <begin position="240"/>
        <end position="253"/>
    </location>
</feature>
<feature type="region of interest" description="Disordered" evidence="5">
    <location>
        <begin position="455"/>
        <end position="491"/>
    </location>
</feature>
<keyword evidence="2 4" id="KW-0238">DNA-binding</keyword>
<dbReference type="GO" id="GO:0005634">
    <property type="term" value="C:nucleus"/>
    <property type="evidence" value="ECO:0007669"/>
    <property type="project" value="UniProtKB-SubCell"/>
</dbReference>
<gene>
    <name evidence="7" type="ORF">PFLUV_G00243520</name>
</gene>
<evidence type="ECO:0000259" key="6">
    <source>
        <dbReference type="PROSITE" id="PS50118"/>
    </source>
</evidence>
<feature type="DNA-binding region" description="HMG box" evidence="4">
    <location>
        <begin position="254"/>
        <end position="318"/>
    </location>
</feature>
<protein>
    <recommendedName>
        <fullName evidence="6">HMG box domain-containing protein</fullName>
    </recommendedName>
</protein>
<evidence type="ECO:0000256" key="1">
    <source>
        <dbReference type="ARBA" id="ARBA00004123"/>
    </source>
</evidence>
<feature type="DNA-binding region" description="HMG box" evidence="4">
    <location>
        <begin position="356"/>
        <end position="423"/>
    </location>
</feature>
<feature type="domain" description="HMG box" evidence="6">
    <location>
        <begin position="254"/>
        <end position="318"/>
    </location>
</feature>
<name>A0A6A5E0Y8_PERFL</name>
<evidence type="ECO:0000313" key="8">
    <source>
        <dbReference type="Proteomes" id="UP000465112"/>
    </source>
</evidence>
<dbReference type="GO" id="GO:0003677">
    <property type="term" value="F:DNA binding"/>
    <property type="evidence" value="ECO:0007669"/>
    <property type="project" value="UniProtKB-UniRule"/>
</dbReference>
<dbReference type="InterPro" id="IPR009071">
    <property type="entry name" value="HMG_box_dom"/>
</dbReference>
<evidence type="ECO:0000256" key="3">
    <source>
        <dbReference type="ARBA" id="ARBA00023242"/>
    </source>
</evidence>
<feature type="compositionally biased region" description="Acidic residues" evidence="5">
    <location>
        <begin position="467"/>
        <end position="491"/>
    </location>
</feature>
<evidence type="ECO:0000256" key="4">
    <source>
        <dbReference type="PROSITE-ProRule" id="PRU00267"/>
    </source>
</evidence>
<keyword evidence="8" id="KW-1185">Reference proteome</keyword>
<dbReference type="EMBL" id="VHII01000021">
    <property type="protein sequence ID" value="KAF1373880.1"/>
    <property type="molecule type" value="Genomic_DNA"/>
</dbReference>
<sequence>MEAFHTCCRLKNCSIMWRLCSAEKHRPEVLSSLHPATETRFLGKMSGTETVTEESGWTKANLQKLLAAMKTSIPEHDMMSAYTKGLKNVDWNMVAFPPFSPEACQEKWREILQKMRKTRTLTELIVEAEDVISNPVKNMKIHPEFPKKPSPPNAIFCEENWAKFHEKHPNMSHRKVFRRLMKKYQALSDEEKAQYVEKSELAMEGYRKKMQQFRKQYKLPPCREPKACQKRKRLSADTPKQGEEGTKVAKDLPPKPPFNGYNLFCKEQRASMTGFSGNTYVSVWAQRWRDLTERQREEYSTRCRELKRQYSVKLNKYLMTFDKEEQQRILNENGIKRPHEHKSIVKKVARKLPGEPKMPSRSGNVIFCKNQMELLKEKFPNSNERFTKVNQMWHALSDREKERYKAEVCQKVNKYSMELQKWFKTLPAAEQEAYRIRNPSKLQFLIVNQMKDDREEPCGAAYRPSDSEDEDIEDSSSDEEEEDNSDCYQVEEEEDNDVIMFKVF</sequence>
<dbReference type="SMART" id="SM00398">
    <property type="entry name" value="HMG"/>
    <property type="match status" value="3"/>
</dbReference>
<evidence type="ECO:0000256" key="2">
    <source>
        <dbReference type="ARBA" id="ARBA00023125"/>
    </source>
</evidence>
<evidence type="ECO:0000256" key="5">
    <source>
        <dbReference type="SAM" id="MobiDB-lite"/>
    </source>
</evidence>
<feature type="DNA-binding region" description="HMG box" evidence="4">
    <location>
        <begin position="146"/>
        <end position="214"/>
    </location>
</feature>
<dbReference type="Proteomes" id="UP000465112">
    <property type="component" value="Chromosome 21"/>
</dbReference>
<comment type="caution">
    <text evidence="7">The sequence shown here is derived from an EMBL/GenBank/DDBJ whole genome shotgun (WGS) entry which is preliminary data.</text>
</comment>
<dbReference type="AlphaFoldDB" id="A0A6A5E0Y8"/>
<reference evidence="7 8" key="1">
    <citation type="submission" date="2019-06" db="EMBL/GenBank/DDBJ databases">
        <title>A chromosome-scale genome assembly of the European perch, Perca fluviatilis.</title>
        <authorList>
            <person name="Roques C."/>
            <person name="Zahm M."/>
            <person name="Cabau C."/>
            <person name="Klopp C."/>
            <person name="Bouchez O."/>
            <person name="Donnadieu C."/>
            <person name="Kuhl H."/>
            <person name="Gislard M."/>
            <person name="Guendouz S."/>
            <person name="Journot L."/>
            <person name="Haffray P."/>
            <person name="Bestin A."/>
            <person name="Morvezen R."/>
            <person name="Feron R."/>
            <person name="Wen M."/>
            <person name="Jouanno E."/>
            <person name="Herpin A."/>
            <person name="Schartl M."/>
            <person name="Postlethwait J."/>
            <person name="Schaerlinger B."/>
            <person name="Chardard D."/>
            <person name="Lecocq T."/>
            <person name="Poncet C."/>
            <person name="Jaffrelo L."/>
            <person name="Lampietro C."/>
            <person name="Guiguen Y."/>
        </authorList>
    </citation>
    <scope>NUCLEOTIDE SEQUENCE [LARGE SCALE GENOMIC DNA]</scope>
    <source>
        <tissue evidence="7">Blood</tissue>
    </source>
</reference>
<comment type="subcellular location">
    <subcellularLocation>
        <location evidence="1">Nucleus</location>
    </subcellularLocation>
</comment>
<feature type="domain" description="HMG box" evidence="6">
    <location>
        <begin position="356"/>
        <end position="423"/>
    </location>
</feature>
<feature type="domain" description="HMG box" evidence="6">
    <location>
        <begin position="146"/>
        <end position="214"/>
    </location>
</feature>
<evidence type="ECO:0000313" key="7">
    <source>
        <dbReference type="EMBL" id="KAF1373880.1"/>
    </source>
</evidence>
<dbReference type="Pfam" id="PF00505">
    <property type="entry name" value="HMG_box"/>
    <property type="match status" value="2"/>
</dbReference>
<proteinExistence type="predicted"/>
<keyword evidence="3 4" id="KW-0539">Nucleus</keyword>
<dbReference type="PROSITE" id="PS50118">
    <property type="entry name" value="HMG_BOX_2"/>
    <property type="match status" value="3"/>
</dbReference>